<feature type="active site" evidence="10">
    <location>
        <position position="95"/>
    </location>
</feature>
<keyword evidence="1 10" id="KW-0645">Protease</keyword>
<evidence type="ECO:0000256" key="1">
    <source>
        <dbReference type="ARBA" id="ARBA00022670"/>
    </source>
</evidence>
<dbReference type="GO" id="GO:0008270">
    <property type="term" value="F:zinc ion binding"/>
    <property type="evidence" value="ECO:0007669"/>
    <property type="project" value="UniProtKB-UniRule"/>
</dbReference>
<comment type="cofactor">
    <cofactor evidence="10 11">
        <name>Zn(2+)</name>
        <dbReference type="ChEBI" id="CHEBI:29105"/>
    </cofactor>
    <text evidence="10 11">Binds 1 zinc ion per subunit.</text>
</comment>
<feature type="binding site" evidence="10">
    <location>
        <position position="98"/>
    </location>
    <ligand>
        <name>Zn(2+)</name>
        <dbReference type="ChEBI" id="CHEBI:29105"/>
        <note>catalytic</note>
    </ligand>
</feature>
<keyword evidence="6 10" id="KW-0482">Metalloprotease</keyword>
<feature type="binding site" evidence="10">
    <location>
        <position position="104"/>
    </location>
    <ligand>
        <name>Zn(2+)</name>
        <dbReference type="ChEBI" id="CHEBI:29105"/>
        <note>catalytic</note>
    </ligand>
</feature>
<reference evidence="13" key="1">
    <citation type="submission" date="2025-08" db="UniProtKB">
        <authorList>
            <consortium name="Ensembl"/>
        </authorList>
    </citation>
    <scope>IDENTIFICATION</scope>
</reference>
<dbReference type="Gene3D" id="3.40.390.10">
    <property type="entry name" value="Collagenase (Catalytic Domain)"/>
    <property type="match status" value="1"/>
</dbReference>
<evidence type="ECO:0000256" key="5">
    <source>
        <dbReference type="ARBA" id="ARBA00022833"/>
    </source>
</evidence>
<dbReference type="PROSITE" id="PS51864">
    <property type="entry name" value="ASTACIN"/>
    <property type="match status" value="1"/>
</dbReference>
<dbReference type="PANTHER" id="PTHR10127">
    <property type="entry name" value="DISCOIDIN, CUB, EGF, LAMININ , AND ZINC METALLOPROTEASE DOMAIN CONTAINING"/>
    <property type="match status" value="1"/>
</dbReference>
<dbReference type="GO" id="GO:0006508">
    <property type="term" value="P:proteolysis"/>
    <property type="evidence" value="ECO:0007669"/>
    <property type="project" value="UniProtKB-KW"/>
</dbReference>
<proteinExistence type="predicted"/>
<evidence type="ECO:0000256" key="10">
    <source>
        <dbReference type="PROSITE-ProRule" id="PRU01211"/>
    </source>
</evidence>
<dbReference type="FunFam" id="3.40.390.10:FF:000015">
    <property type="entry name" value="Meprin A subunit"/>
    <property type="match status" value="1"/>
</dbReference>
<dbReference type="InterPro" id="IPR001506">
    <property type="entry name" value="Peptidase_M12A"/>
</dbReference>
<feature type="domain" description="Peptidase M12A" evidence="12">
    <location>
        <begin position="4"/>
        <end position="191"/>
    </location>
</feature>
<name>A0A3P9DAN3_9CICH</name>
<keyword evidence="3" id="KW-0732">Signal</keyword>
<evidence type="ECO:0000256" key="6">
    <source>
        <dbReference type="ARBA" id="ARBA00023049"/>
    </source>
</evidence>
<dbReference type="InterPro" id="IPR024079">
    <property type="entry name" value="MetalloPept_cat_dom_sf"/>
</dbReference>
<evidence type="ECO:0000256" key="3">
    <source>
        <dbReference type="ARBA" id="ARBA00022729"/>
    </source>
</evidence>
<evidence type="ECO:0000256" key="2">
    <source>
        <dbReference type="ARBA" id="ARBA00022723"/>
    </source>
</evidence>
<dbReference type="GO" id="GO:0004222">
    <property type="term" value="F:metalloendopeptidase activity"/>
    <property type="evidence" value="ECO:0007669"/>
    <property type="project" value="UniProtKB-UniRule"/>
</dbReference>
<dbReference type="PANTHER" id="PTHR10127:SF882">
    <property type="entry name" value="MEPRIN A SUBUNIT"/>
    <property type="match status" value="1"/>
</dbReference>
<evidence type="ECO:0000256" key="8">
    <source>
        <dbReference type="ARBA" id="ARBA00023157"/>
    </source>
</evidence>
<keyword evidence="5 10" id="KW-0862">Zinc</keyword>
<dbReference type="EC" id="3.4.24.-" evidence="11"/>
<keyword evidence="8" id="KW-1015">Disulfide bond</keyword>
<dbReference type="SUPFAM" id="SSF55486">
    <property type="entry name" value="Metalloproteases ('zincins'), catalytic domain"/>
    <property type="match status" value="1"/>
</dbReference>
<keyword evidence="2 10" id="KW-0479">Metal-binding</keyword>
<dbReference type="AlphaFoldDB" id="A0A3P9DAN3"/>
<dbReference type="PRINTS" id="PR00480">
    <property type="entry name" value="ASTACIN"/>
</dbReference>
<dbReference type="STRING" id="106582.ENSMZEP00005031613"/>
<evidence type="ECO:0000256" key="4">
    <source>
        <dbReference type="ARBA" id="ARBA00022801"/>
    </source>
</evidence>
<protein>
    <recommendedName>
        <fullName evidence="11">Metalloendopeptidase</fullName>
        <ecNumber evidence="11">3.4.24.-</ecNumber>
    </recommendedName>
</protein>
<keyword evidence="14" id="KW-1185">Reference proteome</keyword>
<dbReference type="InterPro" id="IPR006026">
    <property type="entry name" value="Peptidase_Metallo"/>
</dbReference>
<keyword evidence="9" id="KW-0325">Glycoprotein</keyword>
<organism evidence="13 14">
    <name type="scientific">Maylandia zebra</name>
    <name type="common">zebra mbuna</name>
    <dbReference type="NCBI Taxonomy" id="106582"/>
    <lineage>
        <taxon>Eukaryota</taxon>
        <taxon>Metazoa</taxon>
        <taxon>Chordata</taxon>
        <taxon>Craniata</taxon>
        <taxon>Vertebrata</taxon>
        <taxon>Euteleostomi</taxon>
        <taxon>Actinopterygii</taxon>
        <taxon>Neopterygii</taxon>
        <taxon>Teleostei</taxon>
        <taxon>Neoteleostei</taxon>
        <taxon>Acanthomorphata</taxon>
        <taxon>Ovalentaria</taxon>
        <taxon>Cichlomorphae</taxon>
        <taxon>Cichliformes</taxon>
        <taxon>Cichlidae</taxon>
        <taxon>African cichlids</taxon>
        <taxon>Pseudocrenilabrinae</taxon>
        <taxon>Haplochromini</taxon>
        <taxon>Maylandia</taxon>
        <taxon>Maylandia zebra complex</taxon>
    </lineage>
</organism>
<reference evidence="13" key="2">
    <citation type="submission" date="2025-09" db="UniProtKB">
        <authorList>
            <consortium name="Ensembl"/>
        </authorList>
    </citation>
    <scope>IDENTIFICATION</scope>
</reference>
<evidence type="ECO:0000256" key="11">
    <source>
        <dbReference type="RuleBase" id="RU361183"/>
    </source>
</evidence>
<dbReference type="GeneTree" id="ENSGT00950000183111"/>
<accession>A0A3P9DAN3</accession>
<dbReference type="Proteomes" id="UP000265160">
    <property type="component" value="Unplaced"/>
</dbReference>
<evidence type="ECO:0000313" key="13">
    <source>
        <dbReference type="Ensembl" id="ENSMZEP00005031613.1"/>
    </source>
</evidence>
<dbReference type="Pfam" id="PF01400">
    <property type="entry name" value="Astacin"/>
    <property type="match status" value="1"/>
</dbReference>
<keyword evidence="7" id="KW-0865">Zymogen</keyword>
<sequence length="193" mass="21857">LLLRGHSCDSMHQIIMLPYFILHFVEMNAKGVILKAFDQYRLKTCIDFSPWKGEENYISVFKGNGCYSSVGNRHVGKQELSIGSNCDSLGTVEHEFLHALGFWHEQSRADRDDYVDIIWNQIQSGKSDKLSSALGVPYDYGSVMHYSKTAFNIGSEPTIVTKIPHFMDVIGQRMGFSSSDLTKLNRLYNCSES</sequence>
<dbReference type="Ensembl" id="ENSMZET00005032643.1">
    <property type="protein sequence ID" value="ENSMZEP00005031613.1"/>
    <property type="gene ID" value="ENSMZEG00005023582.1"/>
</dbReference>
<evidence type="ECO:0000313" key="14">
    <source>
        <dbReference type="Proteomes" id="UP000265160"/>
    </source>
</evidence>
<feature type="binding site" evidence="10">
    <location>
        <position position="94"/>
    </location>
    <ligand>
        <name>Zn(2+)</name>
        <dbReference type="ChEBI" id="CHEBI:29105"/>
        <note>catalytic</note>
    </ligand>
</feature>
<evidence type="ECO:0000256" key="7">
    <source>
        <dbReference type="ARBA" id="ARBA00023145"/>
    </source>
</evidence>
<dbReference type="SMART" id="SM00235">
    <property type="entry name" value="ZnMc"/>
    <property type="match status" value="1"/>
</dbReference>
<keyword evidence="4 10" id="KW-0378">Hydrolase</keyword>
<evidence type="ECO:0000256" key="9">
    <source>
        <dbReference type="ARBA" id="ARBA00023180"/>
    </source>
</evidence>
<evidence type="ECO:0000259" key="12">
    <source>
        <dbReference type="PROSITE" id="PS51864"/>
    </source>
</evidence>
<comment type="caution">
    <text evidence="10">Lacks conserved residue(s) required for the propagation of feature annotation.</text>
</comment>